<keyword evidence="2" id="KW-1185">Reference proteome</keyword>
<evidence type="ECO:0000313" key="1">
    <source>
        <dbReference type="EMBL" id="MBB4745813.1"/>
    </source>
</evidence>
<gene>
    <name evidence="1" type="ORF">BJY16_009272</name>
</gene>
<proteinExistence type="predicted"/>
<reference evidence="1 2" key="1">
    <citation type="submission" date="2020-08" db="EMBL/GenBank/DDBJ databases">
        <title>Sequencing the genomes of 1000 actinobacteria strains.</title>
        <authorList>
            <person name="Klenk H.-P."/>
        </authorList>
    </citation>
    <scope>NUCLEOTIDE SEQUENCE [LARGE SCALE GENOMIC DNA]</scope>
    <source>
        <strain evidence="1 2">DSM 45809</strain>
    </source>
</reference>
<accession>A0A7W7H858</accession>
<name>A0A7W7H858_9ACTN</name>
<dbReference type="RefSeq" id="WP_185046162.1">
    <property type="nucleotide sequence ID" value="NZ_BAABFG010000005.1"/>
</dbReference>
<dbReference type="AlphaFoldDB" id="A0A7W7H858"/>
<evidence type="ECO:0000313" key="2">
    <source>
        <dbReference type="Proteomes" id="UP000546162"/>
    </source>
</evidence>
<protein>
    <submittedName>
        <fullName evidence="1">Uncharacterized protein</fullName>
    </submittedName>
</protein>
<dbReference type="Proteomes" id="UP000546162">
    <property type="component" value="Unassembled WGS sequence"/>
</dbReference>
<comment type="caution">
    <text evidence="1">The sequence shown here is derived from an EMBL/GenBank/DDBJ whole genome shotgun (WGS) entry which is preliminary data.</text>
</comment>
<organism evidence="1 2">
    <name type="scientific">Actinoplanes octamycinicus</name>
    <dbReference type="NCBI Taxonomy" id="135948"/>
    <lineage>
        <taxon>Bacteria</taxon>
        <taxon>Bacillati</taxon>
        <taxon>Actinomycetota</taxon>
        <taxon>Actinomycetes</taxon>
        <taxon>Micromonosporales</taxon>
        <taxon>Micromonosporaceae</taxon>
        <taxon>Actinoplanes</taxon>
    </lineage>
</organism>
<sequence length="158" mass="17168">MPPVTHHWKSDGLTCPALTSKQARAIGLSGTGKSVPVSQDYPEDLRCVWEPREGPATKVVLAITVPADQSAADEFWQSAPYNGDWNHGARPVSGVGEAAFLVTAWPQEPWITVRSGNATLSISLHRKKWQSEHDPEMETLAAVLPFIARDALAHLLPA</sequence>
<dbReference type="EMBL" id="JACHNB010000001">
    <property type="protein sequence ID" value="MBB4745813.1"/>
    <property type="molecule type" value="Genomic_DNA"/>
</dbReference>